<dbReference type="Pfam" id="PF00728">
    <property type="entry name" value="Glyco_hydro_20"/>
    <property type="match status" value="1"/>
</dbReference>
<dbReference type="SUPFAM" id="SSF55545">
    <property type="entry name" value="beta-N-acetylhexosaminidase-like domain"/>
    <property type="match status" value="1"/>
</dbReference>
<proteinExistence type="inferred from homology"/>
<evidence type="ECO:0000259" key="10">
    <source>
        <dbReference type="Pfam" id="PF14845"/>
    </source>
</evidence>
<keyword evidence="4" id="KW-0732">Signal</keyword>
<dbReference type="Gene3D" id="3.30.379.10">
    <property type="entry name" value="Chitobiase/beta-hexosaminidase domain 2-like"/>
    <property type="match status" value="1"/>
</dbReference>
<evidence type="ECO:0000256" key="6">
    <source>
        <dbReference type="ARBA" id="ARBA00023180"/>
    </source>
</evidence>
<keyword evidence="5" id="KW-0378">Hydrolase</keyword>
<feature type="domain" description="Glycoside hydrolase family 20 catalytic" evidence="9">
    <location>
        <begin position="93"/>
        <end position="405"/>
    </location>
</feature>
<evidence type="ECO:0000256" key="1">
    <source>
        <dbReference type="ARBA" id="ARBA00001231"/>
    </source>
</evidence>
<comment type="similarity">
    <text evidence="2">Belongs to the glycosyl hydrolase 20 family.</text>
</comment>
<dbReference type="PIRSF" id="PIRSF001093">
    <property type="entry name" value="B-hxosamndse_ab_euk"/>
    <property type="match status" value="1"/>
</dbReference>
<dbReference type="AlphaFoldDB" id="A0A7S3LVZ5"/>
<gene>
    <name evidence="11" type="ORF">PBIL07802_LOCUS30221</name>
</gene>
<dbReference type="GO" id="GO:0016020">
    <property type="term" value="C:membrane"/>
    <property type="evidence" value="ECO:0007669"/>
    <property type="project" value="TreeGrafter"/>
</dbReference>
<keyword evidence="7" id="KW-0326">Glycosidase</keyword>
<dbReference type="InterPro" id="IPR029018">
    <property type="entry name" value="Hex-like_dom2"/>
</dbReference>
<evidence type="ECO:0000256" key="7">
    <source>
        <dbReference type="ARBA" id="ARBA00023295"/>
    </source>
</evidence>
<accession>A0A7S3LVZ5</accession>
<dbReference type="GO" id="GO:0004563">
    <property type="term" value="F:beta-N-acetylhexosaminidase activity"/>
    <property type="evidence" value="ECO:0007669"/>
    <property type="project" value="UniProtKB-EC"/>
</dbReference>
<dbReference type="SUPFAM" id="SSF51445">
    <property type="entry name" value="(Trans)glycosidases"/>
    <property type="match status" value="1"/>
</dbReference>
<sequence>MEMRLIKSRSNSKATGAAMLYPVSVTVSSADTSLSFDTDESYTLSTSKEGAKLEATSVFGALRGIETFRQLVKRHLFSVDVNCSVSISDSPRFAVRGLLIDTARHFLPISLILENLDLMEMNKLNVLHWHVVDDQSFPFESDFAEHLSEGAFSPSLRFSKENVKKVIDEAYVRGIIVMPEFDTPGHTLSWGKGYPSLLTSCSDGSFGPFNPLNEDLYPFMQGFLQEVVDTFPTSYIHLGGDEVSFDCWESNDNITAWMKQQGWTNYAKLEGYYVQKIVDIVEKTLKHKYLVWQEVFNNNITLSSDAVVDVWKGTDWATLSAVTEKGYKAVFSGGYYLDHLNTSPDFFDGWEFYATDPQGFNGTQAQKDLVIGGKAAMWGEHVDVTNFIPRVWPRTSCVGERLWSAADVTDQADAEVRLHEFRCGQVAMGFNVEPLGPGSFCDIAGYA</sequence>
<keyword evidence="6" id="KW-0325">Glycoprotein</keyword>
<dbReference type="PANTHER" id="PTHR22600">
    <property type="entry name" value="BETA-HEXOSAMINIDASE"/>
    <property type="match status" value="1"/>
</dbReference>
<organism evidence="11">
    <name type="scientific">Palpitomonas bilix</name>
    <dbReference type="NCBI Taxonomy" id="652834"/>
    <lineage>
        <taxon>Eukaryota</taxon>
        <taxon>Eukaryota incertae sedis</taxon>
    </lineage>
</organism>
<evidence type="ECO:0000256" key="8">
    <source>
        <dbReference type="PIRSR" id="PIRSR001093-1"/>
    </source>
</evidence>
<dbReference type="InterPro" id="IPR015883">
    <property type="entry name" value="Glyco_hydro_20_cat"/>
</dbReference>
<dbReference type="CDD" id="cd06562">
    <property type="entry name" value="GH20_HexA_HexB-like"/>
    <property type="match status" value="1"/>
</dbReference>
<dbReference type="GO" id="GO:0005975">
    <property type="term" value="P:carbohydrate metabolic process"/>
    <property type="evidence" value="ECO:0007669"/>
    <property type="project" value="InterPro"/>
</dbReference>
<dbReference type="FunFam" id="3.20.20.80:FF:000063">
    <property type="entry name" value="Beta-hexosaminidase"/>
    <property type="match status" value="1"/>
</dbReference>
<dbReference type="InterPro" id="IPR017853">
    <property type="entry name" value="GH"/>
</dbReference>
<reference evidence="11" key="1">
    <citation type="submission" date="2021-01" db="EMBL/GenBank/DDBJ databases">
        <authorList>
            <person name="Corre E."/>
            <person name="Pelletier E."/>
            <person name="Niang G."/>
            <person name="Scheremetjew M."/>
            <person name="Finn R."/>
            <person name="Kale V."/>
            <person name="Holt S."/>
            <person name="Cochrane G."/>
            <person name="Meng A."/>
            <person name="Brown T."/>
            <person name="Cohen L."/>
        </authorList>
    </citation>
    <scope>NUCLEOTIDE SEQUENCE</scope>
    <source>
        <strain evidence="11">NIES-2562</strain>
    </source>
</reference>
<comment type="catalytic activity">
    <reaction evidence="1">
        <text>Hydrolysis of terminal non-reducing N-acetyl-D-hexosamine residues in N-acetyl-beta-D-hexosaminides.</text>
        <dbReference type="EC" id="3.2.1.52"/>
    </reaction>
</comment>
<evidence type="ECO:0000313" key="11">
    <source>
        <dbReference type="EMBL" id="CAE0267875.1"/>
    </source>
</evidence>
<dbReference type="InterPro" id="IPR029019">
    <property type="entry name" value="HEX_eukaryotic_N"/>
</dbReference>
<name>A0A7S3LVZ5_9EUKA</name>
<evidence type="ECO:0000256" key="4">
    <source>
        <dbReference type="ARBA" id="ARBA00022729"/>
    </source>
</evidence>
<evidence type="ECO:0000256" key="2">
    <source>
        <dbReference type="ARBA" id="ARBA00006285"/>
    </source>
</evidence>
<dbReference type="EC" id="3.2.1.52" evidence="3"/>
<dbReference type="GO" id="GO:0005764">
    <property type="term" value="C:lysosome"/>
    <property type="evidence" value="ECO:0007669"/>
    <property type="project" value="TreeGrafter"/>
</dbReference>
<protein>
    <recommendedName>
        <fullName evidence="3">beta-N-acetylhexosaminidase</fullName>
        <ecNumber evidence="3">3.2.1.52</ecNumber>
    </recommendedName>
</protein>
<evidence type="ECO:0000256" key="3">
    <source>
        <dbReference type="ARBA" id="ARBA00012663"/>
    </source>
</evidence>
<dbReference type="InterPro" id="IPR025705">
    <property type="entry name" value="Beta_hexosaminidase_sua/sub"/>
</dbReference>
<dbReference type="Gene3D" id="3.20.20.80">
    <property type="entry name" value="Glycosidases"/>
    <property type="match status" value="1"/>
</dbReference>
<evidence type="ECO:0000256" key="5">
    <source>
        <dbReference type="ARBA" id="ARBA00022801"/>
    </source>
</evidence>
<dbReference type="EMBL" id="HBIB01046009">
    <property type="protein sequence ID" value="CAE0267875.1"/>
    <property type="molecule type" value="Transcribed_RNA"/>
</dbReference>
<evidence type="ECO:0000259" key="9">
    <source>
        <dbReference type="Pfam" id="PF00728"/>
    </source>
</evidence>
<dbReference type="GO" id="GO:0030203">
    <property type="term" value="P:glycosaminoglycan metabolic process"/>
    <property type="evidence" value="ECO:0007669"/>
    <property type="project" value="TreeGrafter"/>
</dbReference>
<feature type="domain" description="Beta-hexosaminidase eukaryotic type N-terminal" evidence="10">
    <location>
        <begin position="15"/>
        <end position="71"/>
    </location>
</feature>
<dbReference type="GO" id="GO:0006689">
    <property type="term" value="P:ganglioside catabolic process"/>
    <property type="evidence" value="ECO:0007669"/>
    <property type="project" value="TreeGrafter"/>
</dbReference>
<dbReference type="Pfam" id="PF14845">
    <property type="entry name" value="Glycohydro_20b2"/>
    <property type="match status" value="1"/>
</dbReference>
<feature type="active site" description="Proton donor" evidence="8">
    <location>
        <position position="242"/>
    </location>
</feature>
<dbReference type="PRINTS" id="PR00738">
    <property type="entry name" value="GLHYDRLASE20"/>
</dbReference>
<dbReference type="PANTHER" id="PTHR22600:SF21">
    <property type="entry name" value="BETA-HEXOSAMINIDASE A"/>
    <property type="match status" value="1"/>
</dbReference>